<gene>
    <name evidence="4" type="ORF">FVR03_14600</name>
</gene>
<dbReference type="PANTHER" id="PTHR30203:SF24">
    <property type="entry name" value="BLR4935 PROTEIN"/>
    <property type="match status" value="1"/>
</dbReference>
<dbReference type="InterPro" id="IPR003423">
    <property type="entry name" value="OMP_efflux"/>
</dbReference>
<comment type="similarity">
    <text evidence="1">Belongs to the outer membrane factor (OMF) (TC 1.B.17) family.</text>
</comment>
<feature type="compositionally biased region" description="Gly residues" evidence="2">
    <location>
        <begin position="181"/>
        <end position="193"/>
    </location>
</feature>
<sequence length="475" mass="52612">MKKILISILLLLTLLPALKAQQLEEHLATAGENSPLLKAHYAEYQAALQRVPQVGSLPDPEANFSFFLRPMERYMGNQLGDVSVMQMFPWFGSLGAAKDEAKFMAQMKFSSFIEAKINLYHEVRSTWYTLYRIDKEEQLVEKELEIMQALERISLAKYKSPPTAGAASGGTPQRAGAATGTTGGGSAGAGMAGMGSSSSAPATQGSSPGMSSGSAMSSMGGTSGGTMVDVILIKVQVKELENRLHVLRQSRRPLEVQFNNLLHRQPDLPVAVTDTLGATALPASLALLQDSIREHHPMLQMYSWDEKARASQLRMAQLMGRPMIGIGLNYMVFQPRQDAMMGEMSGGNMLMPMVSISLPIYRKKYNAQQKEAEYAQQAASYQKEYTERQLFTELENLLYEYQRTNSTLQLLQDQVALNEQAIRLLTTNYTVAATGLEEVLRQRQNLLSYKQQQLQAVVDQHIAVSAIRRLMSSDE</sequence>
<dbReference type="Gene3D" id="1.20.1600.10">
    <property type="entry name" value="Outer membrane efflux proteins (OEP)"/>
    <property type="match status" value="2"/>
</dbReference>
<dbReference type="RefSeq" id="WP_147922500.1">
    <property type="nucleotide sequence ID" value="NZ_VRTY01000055.1"/>
</dbReference>
<dbReference type="PANTHER" id="PTHR30203">
    <property type="entry name" value="OUTER MEMBRANE CATION EFFLUX PROTEIN"/>
    <property type="match status" value="1"/>
</dbReference>
<feature type="signal peptide" evidence="3">
    <location>
        <begin position="1"/>
        <end position="19"/>
    </location>
</feature>
<dbReference type="SUPFAM" id="SSF56954">
    <property type="entry name" value="Outer membrane efflux proteins (OEP)"/>
    <property type="match status" value="2"/>
</dbReference>
<proteinExistence type="inferred from homology"/>
<dbReference type="Proteomes" id="UP000321926">
    <property type="component" value="Unassembled WGS sequence"/>
</dbReference>
<comment type="caution">
    <text evidence="4">The sequence shown here is derived from an EMBL/GenBank/DDBJ whole genome shotgun (WGS) entry which is preliminary data.</text>
</comment>
<feature type="chain" id="PRO_5023007421" evidence="3">
    <location>
        <begin position="20"/>
        <end position="475"/>
    </location>
</feature>
<feature type="compositionally biased region" description="Low complexity" evidence="2">
    <location>
        <begin position="169"/>
        <end position="180"/>
    </location>
</feature>
<dbReference type="GO" id="GO:0015562">
    <property type="term" value="F:efflux transmembrane transporter activity"/>
    <property type="evidence" value="ECO:0007669"/>
    <property type="project" value="InterPro"/>
</dbReference>
<evidence type="ECO:0000313" key="5">
    <source>
        <dbReference type="Proteomes" id="UP000321926"/>
    </source>
</evidence>
<evidence type="ECO:0000313" key="4">
    <source>
        <dbReference type="EMBL" id="TXK37889.1"/>
    </source>
</evidence>
<dbReference type="OrthoDB" id="1680428at2"/>
<organism evidence="4 5">
    <name type="scientific">Pontibacter qinzhouensis</name>
    <dbReference type="NCBI Taxonomy" id="2603253"/>
    <lineage>
        <taxon>Bacteria</taxon>
        <taxon>Pseudomonadati</taxon>
        <taxon>Bacteroidota</taxon>
        <taxon>Cytophagia</taxon>
        <taxon>Cytophagales</taxon>
        <taxon>Hymenobacteraceae</taxon>
        <taxon>Pontibacter</taxon>
    </lineage>
</organism>
<feature type="region of interest" description="Disordered" evidence="2">
    <location>
        <begin position="161"/>
        <end position="220"/>
    </location>
</feature>
<dbReference type="InterPro" id="IPR010131">
    <property type="entry name" value="MdtP/NodT-like"/>
</dbReference>
<evidence type="ECO:0000256" key="1">
    <source>
        <dbReference type="ARBA" id="ARBA00007613"/>
    </source>
</evidence>
<evidence type="ECO:0000256" key="3">
    <source>
        <dbReference type="SAM" id="SignalP"/>
    </source>
</evidence>
<feature type="compositionally biased region" description="Low complexity" evidence="2">
    <location>
        <begin position="194"/>
        <end position="220"/>
    </location>
</feature>
<protein>
    <submittedName>
        <fullName evidence="4">TolC family protein</fullName>
    </submittedName>
</protein>
<dbReference type="EMBL" id="VRTY01000055">
    <property type="protein sequence ID" value="TXK37889.1"/>
    <property type="molecule type" value="Genomic_DNA"/>
</dbReference>
<reference evidence="4 5" key="1">
    <citation type="submission" date="2019-08" db="EMBL/GenBank/DDBJ databases">
        <authorList>
            <person name="Shi S."/>
        </authorList>
    </citation>
    <scope>NUCLEOTIDE SEQUENCE [LARGE SCALE GENOMIC DNA]</scope>
    <source>
        <strain evidence="4 5">GY10130</strain>
    </source>
</reference>
<keyword evidence="5" id="KW-1185">Reference proteome</keyword>
<dbReference type="Pfam" id="PF02321">
    <property type="entry name" value="OEP"/>
    <property type="match status" value="1"/>
</dbReference>
<dbReference type="AlphaFoldDB" id="A0A5C8JJH9"/>
<accession>A0A5C8JJH9</accession>
<keyword evidence="3" id="KW-0732">Signal</keyword>
<name>A0A5C8JJH9_9BACT</name>
<evidence type="ECO:0000256" key="2">
    <source>
        <dbReference type="SAM" id="MobiDB-lite"/>
    </source>
</evidence>